<proteinExistence type="predicted"/>
<dbReference type="InterPro" id="IPR028002">
    <property type="entry name" value="Myb_DNA-bind_5"/>
</dbReference>
<dbReference type="OrthoDB" id="1927263at2759"/>
<protein>
    <submittedName>
        <fullName evidence="2">7904_t:CDS:1</fullName>
    </submittedName>
</protein>
<dbReference type="AlphaFoldDB" id="A0A9N9DTD1"/>
<gene>
    <name evidence="2" type="ORF">POCULU_LOCUS9726</name>
</gene>
<evidence type="ECO:0000313" key="2">
    <source>
        <dbReference type="EMBL" id="CAG8646808.1"/>
    </source>
</evidence>
<keyword evidence="3" id="KW-1185">Reference proteome</keyword>
<accession>A0A9N9DTD1</accession>
<name>A0A9N9DTD1_9GLOM</name>
<dbReference type="Pfam" id="PF13873">
    <property type="entry name" value="Myb_DNA-bind_5"/>
    <property type="match status" value="1"/>
</dbReference>
<feature type="non-terminal residue" evidence="2">
    <location>
        <position position="137"/>
    </location>
</feature>
<dbReference type="Proteomes" id="UP000789572">
    <property type="component" value="Unassembled WGS sequence"/>
</dbReference>
<comment type="caution">
    <text evidence="2">The sequence shown here is derived from an EMBL/GenBank/DDBJ whole genome shotgun (WGS) entry which is preliminary data.</text>
</comment>
<evidence type="ECO:0000313" key="3">
    <source>
        <dbReference type="Proteomes" id="UP000789572"/>
    </source>
</evidence>
<feature type="domain" description="Myb/SANT-like DNA-binding" evidence="1">
    <location>
        <begin position="36"/>
        <end position="81"/>
    </location>
</feature>
<dbReference type="EMBL" id="CAJVPJ010003958">
    <property type="protein sequence ID" value="CAG8646808.1"/>
    <property type="molecule type" value="Genomic_DNA"/>
</dbReference>
<sequence length="137" mass="16071">MAQLPKTDLPNSEMNNFGSQIINNINADGDNANDVDAKSPVQQGKVWQSICDEFNAICPDTCRSDRAIRKRWDKLLEDYKRVQDNNLIDDPVFNEVYENRRDMVERRVRRREMRNDGIELIREFTKRIVKRIGSIVT</sequence>
<organism evidence="2 3">
    <name type="scientific">Paraglomus occultum</name>
    <dbReference type="NCBI Taxonomy" id="144539"/>
    <lineage>
        <taxon>Eukaryota</taxon>
        <taxon>Fungi</taxon>
        <taxon>Fungi incertae sedis</taxon>
        <taxon>Mucoromycota</taxon>
        <taxon>Glomeromycotina</taxon>
        <taxon>Glomeromycetes</taxon>
        <taxon>Paraglomerales</taxon>
        <taxon>Paraglomeraceae</taxon>
        <taxon>Paraglomus</taxon>
    </lineage>
</organism>
<evidence type="ECO:0000259" key="1">
    <source>
        <dbReference type="Pfam" id="PF13873"/>
    </source>
</evidence>
<reference evidence="2" key="1">
    <citation type="submission" date="2021-06" db="EMBL/GenBank/DDBJ databases">
        <authorList>
            <person name="Kallberg Y."/>
            <person name="Tangrot J."/>
            <person name="Rosling A."/>
        </authorList>
    </citation>
    <scope>NUCLEOTIDE SEQUENCE</scope>
    <source>
        <strain evidence="2">IA702</strain>
    </source>
</reference>